<keyword evidence="2" id="KW-1185">Reference proteome</keyword>
<comment type="caution">
    <text evidence="1">The sequence shown here is derived from an EMBL/GenBank/DDBJ whole genome shotgun (WGS) entry which is preliminary data.</text>
</comment>
<dbReference type="EMBL" id="JALNMH010000016">
    <property type="protein sequence ID" value="MCK7595331.1"/>
    <property type="molecule type" value="Genomic_DNA"/>
</dbReference>
<dbReference type="SUPFAM" id="SSF52833">
    <property type="entry name" value="Thioredoxin-like"/>
    <property type="match status" value="1"/>
</dbReference>
<gene>
    <name evidence="1" type="ORF">M0G41_16855</name>
</gene>
<evidence type="ECO:0000313" key="2">
    <source>
        <dbReference type="Proteomes" id="UP001431449"/>
    </source>
</evidence>
<reference evidence="1" key="1">
    <citation type="submission" date="2022-04" db="EMBL/GenBank/DDBJ databases">
        <title>Lysobacter sp. CAU 1642 isolated from sea sand.</title>
        <authorList>
            <person name="Kim W."/>
        </authorList>
    </citation>
    <scope>NUCLEOTIDE SEQUENCE</scope>
    <source>
        <strain evidence="1">CAU 1642</strain>
    </source>
</reference>
<evidence type="ECO:0008006" key="3">
    <source>
        <dbReference type="Google" id="ProtNLM"/>
    </source>
</evidence>
<dbReference type="Proteomes" id="UP001431449">
    <property type="component" value="Unassembled WGS sequence"/>
</dbReference>
<sequence>MQDPTRHEVRRNRLFKRLGVAAVLVALVGVALLSLPRAFDTDLGKIGSGKQALVFVYDPNLVVSNQQTRVMDEVRELHGDALHFLVADVGHPDTRHFLTRHQARPIQLLLFSADGRELQRMQGLVPAEALLAAIKATSAEG</sequence>
<organism evidence="1 2">
    <name type="scientific">Pseudomarimonas salicorniae</name>
    <dbReference type="NCBI Taxonomy" id="2933270"/>
    <lineage>
        <taxon>Bacteria</taxon>
        <taxon>Pseudomonadati</taxon>
        <taxon>Pseudomonadota</taxon>
        <taxon>Gammaproteobacteria</taxon>
        <taxon>Lysobacterales</taxon>
        <taxon>Lysobacteraceae</taxon>
        <taxon>Pseudomarimonas</taxon>
    </lineage>
</organism>
<accession>A0ABT0GLA5</accession>
<proteinExistence type="predicted"/>
<name>A0ABT0GLA5_9GAMM</name>
<evidence type="ECO:0000313" key="1">
    <source>
        <dbReference type="EMBL" id="MCK7595331.1"/>
    </source>
</evidence>
<dbReference type="InterPro" id="IPR036249">
    <property type="entry name" value="Thioredoxin-like_sf"/>
</dbReference>
<protein>
    <recommendedName>
        <fullName evidence="3">Thioredoxin</fullName>
    </recommendedName>
</protein>
<dbReference type="RefSeq" id="WP_248211198.1">
    <property type="nucleotide sequence ID" value="NZ_JALNMH010000016.1"/>
</dbReference>